<dbReference type="PANTHER" id="PTHR33473:SF19">
    <property type="entry name" value="ATP-DEPENDENT CLP PROTEASE ADAPTER PROTEIN CLPS"/>
    <property type="match status" value="1"/>
</dbReference>
<feature type="domain" description="Adaptor protein ClpS core" evidence="2">
    <location>
        <begin position="27"/>
        <end position="106"/>
    </location>
</feature>
<protein>
    <recommendedName>
        <fullName evidence="1">ATP-dependent Clp protease adapter protein ClpS</fullName>
    </recommendedName>
</protein>
<comment type="caution">
    <text evidence="3">The sequence shown here is derived from an EMBL/GenBank/DDBJ whole genome shotgun (WGS) entry which is preliminary data.</text>
</comment>
<comment type="subunit">
    <text evidence="1">Binds to the N-terminal domain of the chaperone ClpA.</text>
</comment>
<dbReference type="GO" id="GO:0030163">
    <property type="term" value="P:protein catabolic process"/>
    <property type="evidence" value="ECO:0007669"/>
    <property type="project" value="InterPro"/>
</dbReference>
<keyword evidence="4" id="KW-1185">Reference proteome</keyword>
<dbReference type="SUPFAM" id="SSF54736">
    <property type="entry name" value="ClpS-like"/>
    <property type="match status" value="1"/>
</dbReference>
<dbReference type="NCBIfam" id="NF000672">
    <property type="entry name" value="PRK00033.1-5"/>
    <property type="match status" value="1"/>
</dbReference>
<keyword evidence="3" id="KW-0645">Protease</keyword>
<dbReference type="InterPro" id="IPR014719">
    <property type="entry name" value="Ribosomal_bL12_C/ClpS-like"/>
</dbReference>
<comment type="similarity">
    <text evidence="1">Belongs to the ClpS family.</text>
</comment>
<dbReference type="GO" id="GO:0006508">
    <property type="term" value="P:proteolysis"/>
    <property type="evidence" value="ECO:0007669"/>
    <property type="project" value="UniProtKB-UniRule"/>
</dbReference>
<sequence>MSDPKRKSYTDMNVELLEREKQKKKLKKPDRYKVILINDDYTPQEFVVYVLANVFRKSMEESRQIMWKAHTSGSAVCGVYSLDIARTKVAEVHKLADDAGHPLQCQLAKEEDE</sequence>
<name>A0A2M9Y185_9LEPT</name>
<dbReference type="HAMAP" id="MF_00302">
    <property type="entry name" value="ClpS"/>
    <property type="match status" value="1"/>
</dbReference>
<organism evidence="3 4">
    <name type="scientific">Leptospira brenneri</name>
    <dbReference type="NCBI Taxonomy" id="2023182"/>
    <lineage>
        <taxon>Bacteria</taxon>
        <taxon>Pseudomonadati</taxon>
        <taxon>Spirochaetota</taxon>
        <taxon>Spirochaetia</taxon>
        <taxon>Leptospirales</taxon>
        <taxon>Leptospiraceae</taxon>
        <taxon>Leptospira</taxon>
    </lineage>
</organism>
<dbReference type="RefSeq" id="WP_004788539.1">
    <property type="nucleotide sequence ID" value="NZ_NPDQ01000004.1"/>
</dbReference>
<proteinExistence type="inferred from homology"/>
<dbReference type="EMBL" id="RQFP01000014">
    <property type="protein sequence ID" value="TGK91837.1"/>
    <property type="molecule type" value="Genomic_DNA"/>
</dbReference>
<evidence type="ECO:0000313" key="3">
    <source>
        <dbReference type="EMBL" id="TGK91837.1"/>
    </source>
</evidence>
<evidence type="ECO:0000313" key="4">
    <source>
        <dbReference type="Proteomes" id="UP000297891"/>
    </source>
</evidence>
<gene>
    <name evidence="1 3" type="primary">clpS</name>
    <name evidence="3" type="ORF">EHQ30_16740</name>
</gene>
<dbReference type="FunFam" id="3.30.1390.10:FF:000002">
    <property type="entry name" value="ATP-dependent Clp protease adapter protein ClpS"/>
    <property type="match status" value="1"/>
</dbReference>
<dbReference type="Gene3D" id="3.30.1390.10">
    <property type="match status" value="1"/>
</dbReference>
<dbReference type="InterPro" id="IPR022935">
    <property type="entry name" value="ClpS"/>
</dbReference>
<dbReference type="GO" id="GO:0008233">
    <property type="term" value="F:peptidase activity"/>
    <property type="evidence" value="ECO:0007669"/>
    <property type="project" value="UniProtKB-KW"/>
</dbReference>
<dbReference type="Pfam" id="PF02617">
    <property type="entry name" value="ClpS"/>
    <property type="match status" value="1"/>
</dbReference>
<comment type="function">
    <text evidence="1">Involved in the modulation of the specificity of the ClpAP-mediated ATP-dependent protein degradation.</text>
</comment>
<dbReference type="InterPro" id="IPR003769">
    <property type="entry name" value="ClpS_core"/>
</dbReference>
<keyword evidence="3" id="KW-0378">Hydrolase</keyword>
<reference evidence="3" key="1">
    <citation type="journal article" date="2019" name="PLoS Negl. Trop. Dis.">
        <title>Revisiting the worldwide diversity of Leptospira species in the environment.</title>
        <authorList>
            <person name="Vincent A.T."/>
            <person name="Schiettekatte O."/>
            <person name="Bourhy P."/>
            <person name="Veyrier F.J."/>
            <person name="Picardeau M."/>
        </authorList>
    </citation>
    <scope>NUCLEOTIDE SEQUENCE [LARGE SCALE GENOMIC DNA]</scope>
    <source>
        <strain evidence="3">201800277</strain>
    </source>
</reference>
<dbReference type="GeneID" id="79825708"/>
<dbReference type="PANTHER" id="PTHR33473">
    <property type="entry name" value="ATP-DEPENDENT CLP PROTEASE ADAPTER PROTEIN CLPS1, CHLOROPLASTIC"/>
    <property type="match status" value="1"/>
</dbReference>
<dbReference type="OrthoDB" id="9796121at2"/>
<accession>A0A2M9Y185</accession>
<evidence type="ECO:0000256" key="1">
    <source>
        <dbReference type="HAMAP-Rule" id="MF_00302"/>
    </source>
</evidence>
<dbReference type="AlphaFoldDB" id="A0A2M9Y185"/>
<evidence type="ECO:0000259" key="2">
    <source>
        <dbReference type="Pfam" id="PF02617"/>
    </source>
</evidence>
<dbReference type="Proteomes" id="UP000297891">
    <property type="component" value="Unassembled WGS sequence"/>
</dbReference>